<organism evidence="7 8">
    <name type="scientific">Streptococcus equi subsp. zooepidemicus (strain MGCS10565)</name>
    <dbReference type="NCBI Taxonomy" id="552526"/>
    <lineage>
        <taxon>Bacteria</taxon>
        <taxon>Bacillati</taxon>
        <taxon>Bacillota</taxon>
        <taxon>Bacilli</taxon>
        <taxon>Lactobacillales</taxon>
        <taxon>Streptococcaceae</taxon>
        <taxon>Streptococcus</taxon>
    </lineage>
</organism>
<dbReference type="GO" id="GO:0031640">
    <property type="term" value="P:killing of cells of another organism"/>
    <property type="evidence" value="ECO:0007669"/>
    <property type="project" value="UniProtKB-KW"/>
</dbReference>
<keyword evidence="4" id="KW-0044">Antibiotic</keyword>
<evidence type="ECO:0000313" key="7">
    <source>
        <dbReference type="EMBL" id="ACG61526.1"/>
    </source>
</evidence>
<dbReference type="Pfam" id="PF09221">
    <property type="entry name" value="Bacteriocin_IId"/>
    <property type="match status" value="1"/>
</dbReference>
<dbReference type="Gene3D" id="1.20.225.10">
    <property type="entry name" value="Bacteriocin AS-48"/>
    <property type="match status" value="1"/>
</dbReference>
<dbReference type="AlphaFoldDB" id="B4U083"/>
<keyword evidence="5" id="KW-0078">Bacteriocin</keyword>
<dbReference type="KEGG" id="sez:Sez_0148"/>
<protein>
    <recommendedName>
        <fullName evidence="9">Circular bacteriocin, circularin A/uberolysin family</fullName>
    </recommendedName>
</protein>
<proteinExistence type="predicted"/>
<name>B4U083_STREM</name>
<sequence length="108" mass="11077">MRANGLSRRKRMAILERHHKILLLSMALGAASWLALGFMSLPNLAGALGISTSSASTTVNLLSAYSTVSSVIAIVGAITGVGSIGAGIAATVYTLSNTKERLLLFSGS</sequence>
<evidence type="ECO:0008006" key="9">
    <source>
        <dbReference type="Google" id="ProtNLM"/>
    </source>
</evidence>
<evidence type="ECO:0000256" key="1">
    <source>
        <dbReference type="ARBA" id="ARBA00004613"/>
    </source>
</evidence>
<dbReference type="Proteomes" id="UP000001873">
    <property type="component" value="Chromosome"/>
</dbReference>
<evidence type="ECO:0000256" key="6">
    <source>
        <dbReference type="SAM" id="Phobius"/>
    </source>
</evidence>
<gene>
    <name evidence="7" type="ordered locus">Sez_0148</name>
</gene>
<keyword evidence="6" id="KW-0812">Transmembrane</keyword>
<reference evidence="7 8" key="1">
    <citation type="journal article" date="2008" name="PLoS ONE">
        <title>Genome sequence of a lancefield group C Streptococcus zooepidemicus strain causing epidemic nephritis: new information about an old disease.</title>
        <authorList>
            <person name="Beres S.B."/>
            <person name="Sesso R."/>
            <person name="Pinto S.W.L."/>
            <person name="Hoe N.P."/>
            <person name="Porcella S.F."/>
            <person name="Deleo F.R."/>
            <person name="Musser J.M."/>
        </authorList>
    </citation>
    <scope>NUCLEOTIDE SEQUENCE [LARGE SCALE GENOMIC DNA]</scope>
    <source>
        <strain evidence="7 8">MGCS10565</strain>
    </source>
</reference>
<dbReference type="GO" id="GO:0005576">
    <property type="term" value="C:extracellular region"/>
    <property type="evidence" value="ECO:0007669"/>
    <property type="project" value="UniProtKB-SubCell"/>
</dbReference>
<dbReference type="InterPro" id="IPR020038">
    <property type="entry name" value="Circ_bacteriocin"/>
</dbReference>
<feature type="transmembrane region" description="Helical" evidence="6">
    <location>
        <begin position="71"/>
        <end position="95"/>
    </location>
</feature>
<keyword evidence="3" id="KW-0929">Antimicrobial</keyword>
<keyword evidence="2" id="KW-0964">Secreted</keyword>
<dbReference type="InterPro" id="IPR009086">
    <property type="entry name" value="Bacteriocin_AS48"/>
</dbReference>
<evidence type="ECO:0000256" key="5">
    <source>
        <dbReference type="ARBA" id="ARBA00023048"/>
    </source>
</evidence>
<accession>B4U083</accession>
<evidence type="ECO:0000313" key="8">
    <source>
        <dbReference type="Proteomes" id="UP000001873"/>
    </source>
</evidence>
<dbReference type="HOGENOM" id="CLU_2358463_0_0_9"/>
<dbReference type="EMBL" id="CP001129">
    <property type="protein sequence ID" value="ACG61526.1"/>
    <property type="molecule type" value="Genomic_DNA"/>
</dbReference>
<comment type="subcellular location">
    <subcellularLocation>
        <location evidence="1">Secreted</location>
    </subcellularLocation>
</comment>
<evidence type="ECO:0000256" key="3">
    <source>
        <dbReference type="ARBA" id="ARBA00022529"/>
    </source>
</evidence>
<dbReference type="GO" id="GO:0042742">
    <property type="term" value="P:defense response to bacterium"/>
    <property type="evidence" value="ECO:0007669"/>
    <property type="project" value="UniProtKB-KW"/>
</dbReference>
<keyword evidence="6" id="KW-0472">Membrane</keyword>
<dbReference type="NCBIfam" id="TIGR03651">
    <property type="entry name" value="circ_ocin_uber"/>
    <property type="match status" value="1"/>
</dbReference>
<evidence type="ECO:0000256" key="4">
    <source>
        <dbReference type="ARBA" id="ARBA00023022"/>
    </source>
</evidence>
<evidence type="ECO:0000256" key="2">
    <source>
        <dbReference type="ARBA" id="ARBA00022525"/>
    </source>
</evidence>
<keyword evidence="6" id="KW-1133">Transmembrane helix</keyword>